<keyword evidence="1" id="KW-0472">Membrane</keyword>
<dbReference type="InterPro" id="IPR006311">
    <property type="entry name" value="TAT_signal"/>
</dbReference>
<protein>
    <submittedName>
        <fullName evidence="2">Nitrous oxide reductase accessory protein NosL</fullName>
    </submittedName>
</protein>
<dbReference type="RefSeq" id="WP_091814140.1">
    <property type="nucleotide sequence ID" value="NZ_FOCW01000001.1"/>
</dbReference>
<dbReference type="EMBL" id="FOCW01000001">
    <property type="protein sequence ID" value="SEN22676.1"/>
    <property type="molecule type" value="Genomic_DNA"/>
</dbReference>
<dbReference type="PANTHER" id="PTHR41247:SF1">
    <property type="entry name" value="HTH-TYPE TRANSCRIPTIONAL REPRESSOR YCNK"/>
    <property type="match status" value="1"/>
</dbReference>
<keyword evidence="1" id="KW-0812">Transmembrane</keyword>
<proteinExistence type="predicted"/>
<evidence type="ECO:0000313" key="3">
    <source>
        <dbReference type="Proteomes" id="UP000199531"/>
    </source>
</evidence>
<dbReference type="STRING" id="1121117.SAMN02745977_00807"/>
<dbReference type="OrthoDB" id="982633at2"/>
<dbReference type="InterPro" id="IPR008719">
    <property type="entry name" value="N2O_reductase_NosL"/>
</dbReference>
<sequence length="220" mass="24176">MSASLPPDSSGYQRLTRRRWLWWGGAALVAGAGAAGLSRNYWMPLLAGEQEEDLLHVCVVAPPYPYDAASGLPMEAPRAIPKDARCPVCGMYPERSPAWAAQVIYRDGGVHYFDSPIDLMQFLNNVPGFSPGYTRADILSAWVTYGRTGQWLPHDKAWYVHGSDALGPMRMGDLPAFPTREAAQEFAGRRGGKVLSFEGVTPSILKSLSSDRSHAMHEHM</sequence>
<gene>
    <name evidence="2" type="ORF">SAMN02745977_00807</name>
</gene>
<dbReference type="SUPFAM" id="SSF160387">
    <property type="entry name" value="NosL/MerB-like"/>
    <property type="match status" value="1"/>
</dbReference>
<feature type="transmembrane region" description="Helical" evidence="1">
    <location>
        <begin position="20"/>
        <end position="37"/>
    </location>
</feature>
<organism evidence="2 3">
    <name type="scientific">Brachymonas denitrificans DSM 15123</name>
    <dbReference type="NCBI Taxonomy" id="1121117"/>
    <lineage>
        <taxon>Bacteria</taxon>
        <taxon>Pseudomonadati</taxon>
        <taxon>Pseudomonadota</taxon>
        <taxon>Betaproteobacteria</taxon>
        <taxon>Burkholderiales</taxon>
        <taxon>Comamonadaceae</taxon>
        <taxon>Brachymonas</taxon>
    </lineage>
</organism>
<dbReference type="PROSITE" id="PS51318">
    <property type="entry name" value="TAT"/>
    <property type="match status" value="1"/>
</dbReference>
<dbReference type="Gene3D" id="3.30.70.2050">
    <property type="match status" value="1"/>
</dbReference>
<keyword evidence="3" id="KW-1185">Reference proteome</keyword>
<dbReference type="Proteomes" id="UP000199531">
    <property type="component" value="Unassembled WGS sequence"/>
</dbReference>
<dbReference type="AlphaFoldDB" id="A0A1H8ETF7"/>
<keyword evidence="1" id="KW-1133">Transmembrane helix</keyword>
<name>A0A1H8ETF7_9BURK</name>
<dbReference type="PANTHER" id="PTHR41247">
    <property type="entry name" value="HTH-TYPE TRANSCRIPTIONAL REPRESSOR YCNK"/>
    <property type="match status" value="1"/>
</dbReference>
<evidence type="ECO:0000256" key="1">
    <source>
        <dbReference type="SAM" id="Phobius"/>
    </source>
</evidence>
<dbReference type="Pfam" id="PF05573">
    <property type="entry name" value="NosL"/>
    <property type="match status" value="1"/>
</dbReference>
<reference evidence="2 3" key="1">
    <citation type="submission" date="2016-10" db="EMBL/GenBank/DDBJ databases">
        <authorList>
            <person name="de Groot N.N."/>
        </authorList>
    </citation>
    <scope>NUCLEOTIDE SEQUENCE [LARGE SCALE GENOMIC DNA]</scope>
    <source>
        <strain evidence="2 3">DSM 15123</strain>
    </source>
</reference>
<evidence type="ECO:0000313" key="2">
    <source>
        <dbReference type="EMBL" id="SEN22676.1"/>
    </source>
</evidence>
<accession>A0A1H8ETF7</accession>